<dbReference type="Gene3D" id="3.30.70.790">
    <property type="entry name" value="UreE, C-terminal domain"/>
    <property type="match status" value="1"/>
</dbReference>
<protein>
    <recommendedName>
        <fullName evidence="1">DUF2007 domain-containing protein</fullName>
    </recommendedName>
</protein>
<dbReference type="AlphaFoldDB" id="A0A255Y6Z1"/>
<proteinExistence type="predicted"/>
<comment type="caution">
    <text evidence="2">The sequence shown here is derived from an EMBL/GenBank/DDBJ whole genome shotgun (WGS) entry which is preliminary data.</text>
</comment>
<dbReference type="OrthoDB" id="7573469at2"/>
<reference evidence="2 3" key="1">
    <citation type="submission" date="2017-07" db="EMBL/GenBank/DDBJ databases">
        <title>Sandarakinorhabdus cyanobacteriorum sp. nov., a novel bacterium isolated from cyanobacterial aggregates in a eutrophic lake.</title>
        <authorList>
            <person name="Cai H."/>
        </authorList>
    </citation>
    <scope>NUCLEOTIDE SEQUENCE [LARGE SCALE GENOMIC DNA]</scope>
    <source>
        <strain evidence="2 3">TH057</strain>
    </source>
</reference>
<dbReference type="Pfam" id="PF09413">
    <property type="entry name" value="DUF2007"/>
    <property type="match status" value="1"/>
</dbReference>
<dbReference type="EMBL" id="NOXT01000123">
    <property type="protein sequence ID" value="OYQ24992.1"/>
    <property type="molecule type" value="Genomic_DNA"/>
</dbReference>
<evidence type="ECO:0000313" key="2">
    <source>
        <dbReference type="EMBL" id="OYQ24992.1"/>
    </source>
</evidence>
<sequence length="67" mass="6938">MALVCVETLFSPVEAEIARTRLEAAGIDALLFDAGIASLIGPGVSGIRLMVLAEDEASARRLLADPA</sequence>
<evidence type="ECO:0000259" key="1">
    <source>
        <dbReference type="Pfam" id="PF09413"/>
    </source>
</evidence>
<dbReference type="InterPro" id="IPR011322">
    <property type="entry name" value="N-reg_PII-like_a/b"/>
</dbReference>
<evidence type="ECO:0000313" key="3">
    <source>
        <dbReference type="Proteomes" id="UP000216991"/>
    </source>
</evidence>
<dbReference type="Proteomes" id="UP000216991">
    <property type="component" value="Unassembled WGS sequence"/>
</dbReference>
<feature type="domain" description="DUF2007" evidence="1">
    <location>
        <begin position="4"/>
        <end position="65"/>
    </location>
</feature>
<gene>
    <name evidence="2" type="ORF">CHU93_14210</name>
</gene>
<keyword evidence="3" id="KW-1185">Reference proteome</keyword>
<dbReference type="InterPro" id="IPR018551">
    <property type="entry name" value="DUF2007"/>
</dbReference>
<name>A0A255Y6Z1_9SPHN</name>
<dbReference type="RefSeq" id="WP_094474822.1">
    <property type="nucleotide sequence ID" value="NZ_NOXT01000123.1"/>
</dbReference>
<dbReference type="SUPFAM" id="SSF54913">
    <property type="entry name" value="GlnB-like"/>
    <property type="match status" value="1"/>
</dbReference>
<organism evidence="2 3">
    <name type="scientific">Sandarakinorhabdus cyanobacteriorum</name>
    <dbReference type="NCBI Taxonomy" id="1981098"/>
    <lineage>
        <taxon>Bacteria</taxon>
        <taxon>Pseudomonadati</taxon>
        <taxon>Pseudomonadota</taxon>
        <taxon>Alphaproteobacteria</taxon>
        <taxon>Sphingomonadales</taxon>
        <taxon>Sphingosinicellaceae</taxon>
        <taxon>Sandarakinorhabdus</taxon>
    </lineage>
</organism>
<accession>A0A255Y6Z1</accession>